<evidence type="ECO:0000313" key="2">
    <source>
        <dbReference type="EMBL" id="TPW27234.1"/>
    </source>
</evidence>
<sequence>MATQPTKAARGPFVAGVDLGGTKLLAGIADSTGRLMVRRSEPTLHGGNGRVIQQIATLVCQLMSECGVADDALSQLVIGVPGVVSPQTGLASLSPNLALPQDQPLATLVRAELNAPVAVENDVNLSAFGEAKAGVGKDLESLAFVSFGTGVGMGLVIDGKLIRGAEGRAGEIGYVPVGAEPHRDAPHSENGLYEDAVGTAGIKRRFLKPDETVADLFARAEAGDAPSQAAIAAIAADAATGIASIHALVDPAVTVIGGGIGSHPRFISYLIKSVGPLLPFPCRIEPSLFGAEAGLMGALMFAAKLSNENQN</sequence>
<dbReference type="EMBL" id="VHLG01000019">
    <property type="protein sequence ID" value="TPW27234.1"/>
    <property type="molecule type" value="Genomic_DNA"/>
</dbReference>
<comment type="caution">
    <text evidence="2">The sequence shown here is derived from an EMBL/GenBank/DDBJ whole genome shotgun (WGS) entry which is preliminary data.</text>
</comment>
<comment type="similarity">
    <text evidence="1">Belongs to the ROK (NagC/XylR) family.</text>
</comment>
<name>A0A506U2H3_9HYPH</name>
<evidence type="ECO:0000256" key="1">
    <source>
        <dbReference type="ARBA" id="ARBA00006479"/>
    </source>
</evidence>
<dbReference type="SUPFAM" id="SSF53067">
    <property type="entry name" value="Actin-like ATPase domain"/>
    <property type="match status" value="1"/>
</dbReference>
<proteinExistence type="inferred from homology"/>
<evidence type="ECO:0000313" key="3">
    <source>
        <dbReference type="Proteomes" id="UP000318801"/>
    </source>
</evidence>
<reference evidence="2 3" key="1">
    <citation type="submission" date="2019-06" db="EMBL/GenBank/DDBJ databases">
        <authorList>
            <person name="Li M."/>
        </authorList>
    </citation>
    <scope>NUCLEOTIDE SEQUENCE [LARGE SCALE GENOMIC DNA]</scope>
    <source>
        <strain evidence="2 3">BGMRC2036</strain>
    </source>
</reference>
<dbReference type="AlphaFoldDB" id="A0A506U2H3"/>
<dbReference type="Proteomes" id="UP000318801">
    <property type="component" value="Unassembled WGS sequence"/>
</dbReference>
<protein>
    <submittedName>
        <fullName evidence="2">ROK family protein</fullName>
    </submittedName>
</protein>
<dbReference type="PANTHER" id="PTHR18964:SF149">
    <property type="entry name" value="BIFUNCTIONAL UDP-N-ACETYLGLUCOSAMINE 2-EPIMERASE_N-ACETYLMANNOSAMINE KINASE"/>
    <property type="match status" value="1"/>
</dbReference>
<dbReference type="InterPro" id="IPR043129">
    <property type="entry name" value="ATPase_NBD"/>
</dbReference>
<keyword evidence="3" id="KW-1185">Reference proteome</keyword>
<dbReference type="Pfam" id="PF00480">
    <property type="entry name" value="ROK"/>
    <property type="match status" value="1"/>
</dbReference>
<dbReference type="Gene3D" id="3.30.420.40">
    <property type="match status" value="2"/>
</dbReference>
<dbReference type="PANTHER" id="PTHR18964">
    <property type="entry name" value="ROK (REPRESSOR, ORF, KINASE) FAMILY"/>
    <property type="match status" value="1"/>
</dbReference>
<accession>A0A506U2H3</accession>
<dbReference type="InterPro" id="IPR000600">
    <property type="entry name" value="ROK"/>
</dbReference>
<dbReference type="OrthoDB" id="37575at2"/>
<gene>
    <name evidence="2" type="ORF">FJU08_20540</name>
</gene>
<organism evidence="2 3">
    <name type="scientific">Martelella alba</name>
    <dbReference type="NCBI Taxonomy" id="2590451"/>
    <lineage>
        <taxon>Bacteria</taxon>
        <taxon>Pseudomonadati</taxon>
        <taxon>Pseudomonadota</taxon>
        <taxon>Alphaproteobacteria</taxon>
        <taxon>Hyphomicrobiales</taxon>
        <taxon>Aurantimonadaceae</taxon>
        <taxon>Martelella</taxon>
    </lineage>
</organism>